<feature type="region of interest" description="Disordered" evidence="1">
    <location>
        <begin position="265"/>
        <end position="284"/>
    </location>
</feature>
<dbReference type="EMBL" id="JBBBZM010000105">
    <property type="protein sequence ID" value="KAL0634064.1"/>
    <property type="molecule type" value="Genomic_DNA"/>
</dbReference>
<evidence type="ECO:0000313" key="2">
    <source>
        <dbReference type="EMBL" id="KAL0634064.1"/>
    </source>
</evidence>
<feature type="region of interest" description="Disordered" evidence="1">
    <location>
        <begin position="1"/>
        <end position="43"/>
    </location>
</feature>
<comment type="caution">
    <text evidence="2">The sequence shown here is derived from an EMBL/GenBank/DDBJ whole genome shotgun (WGS) entry which is preliminary data.</text>
</comment>
<sequence length="307" mass="33314">MASSSIDPNAQVPDNFYPAPQESSVSGQLSSSTSVNTSPTCNTESLDRIRSVPVILSVTYVHGHSRGSINCHYLLPPPPEVDPIHLNGGRVVPGSSMLPVSDDTREGLLRDAWLDIGMDVVWEELMMSLIAEYAGAIGDIGLSIWEWRWVKTEWNMEALNPQASLRDIIELFLLTNPAAGTPLILSPVLGDDIPYSNQPSVEFEVPVVPENSYLEEEISQGNNTEFMIRDMEQNRSDEDMGDEVDSPGTLAHPSPIAEELEFEDPIGGASSGIGEPVDTGNPGSSHLPLPAYWIRTGNSMSIPTVFG</sequence>
<name>A0ABR3GDT6_9PEZI</name>
<reference evidence="2 3" key="1">
    <citation type="submission" date="2024-02" db="EMBL/GenBank/DDBJ databases">
        <title>Discinaceae phylogenomics.</title>
        <authorList>
            <person name="Dirks A.C."/>
            <person name="James T.Y."/>
        </authorList>
    </citation>
    <scope>NUCLEOTIDE SEQUENCE [LARGE SCALE GENOMIC DNA]</scope>
    <source>
        <strain evidence="2 3">ACD0624</strain>
    </source>
</reference>
<gene>
    <name evidence="2" type="ORF">Q9L58_007012</name>
</gene>
<organism evidence="2 3">
    <name type="scientific">Discina gigas</name>
    <dbReference type="NCBI Taxonomy" id="1032678"/>
    <lineage>
        <taxon>Eukaryota</taxon>
        <taxon>Fungi</taxon>
        <taxon>Dikarya</taxon>
        <taxon>Ascomycota</taxon>
        <taxon>Pezizomycotina</taxon>
        <taxon>Pezizomycetes</taxon>
        <taxon>Pezizales</taxon>
        <taxon>Discinaceae</taxon>
        <taxon>Discina</taxon>
    </lineage>
</organism>
<evidence type="ECO:0000313" key="3">
    <source>
        <dbReference type="Proteomes" id="UP001447188"/>
    </source>
</evidence>
<evidence type="ECO:0000256" key="1">
    <source>
        <dbReference type="SAM" id="MobiDB-lite"/>
    </source>
</evidence>
<keyword evidence="3" id="KW-1185">Reference proteome</keyword>
<feature type="compositionally biased region" description="Low complexity" evidence="1">
    <location>
        <begin position="23"/>
        <end position="43"/>
    </location>
</feature>
<accession>A0ABR3GDT6</accession>
<proteinExistence type="predicted"/>
<protein>
    <submittedName>
        <fullName evidence="2">Uncharacterized protein</fullName>
    </submittedName>
</protein>
<dbReference type="Proteomes" id="UP001447188">
    <property type="component" value="Unassembled WGS sequence"/>
</dbReference>